<dbReference type="GO" id="GO:0008324">
    <property type="term" value="F:monoatomic cation transmembrane transporter activity"/>
    <property type="evidence" value="ECO:0007669"/>
    <property type="project" value="TreeGrafter"/>
</dbReference>
<keyword evidence="1" id="KW-0812">Transmembrane</keyword>
<keyword evidence="3" id="KW-1185">Reference proteome</keyword>
<dbReference type="GO" id="GO:0098662">
    <property type="term" value="P:inorganic cation transmembrane transport"/>
    <property type="evidence" value="ECO:0007669"/>
    <property type="project" value="UniProtKB-ARBA"/>
</dbReference>
<evidence type="ECO:0000313" key="2">
    <source>
        <dbReference type="EMBL" id="RLM75355.1"/>
    </source>
</evidence>
<dbReference type="PANTHER" id="PTHR31064">
    <property type="entry name" value="POTASSIUM TRANSPORT PROTEIN DDB_G0292412-RELATED"/>
    <property type="match status" value="1"/>
</dbReference>
<dbReference type="OrthoDB" id="9999863at2759"/>
<keyword evidence="1" id="KW-0472">Membrane</keyword>
<proteinExistence type="predicted"/>
<gene>
    <name evidence="2" type="ORF">C2845_PM15G21410</name>
</gene>
<dbReference type="STRING" id="4540.A0A3L6Q9N1"/>
<dbReference type="EMBL" id="PQIB02000013">
    <property type="protein sequence ID" value="RLM75355.1"/>
    <property type="molecule type" value="Genomic_DNA"/>
</dbReference>
<keyword evidence="1" id="KW-1133">Transmembrane helix</keyword>
<accession>A0A3L6Q9N1</accession>
<evidence type="ECO:0000313" key="3">
    <source>
        <dbReference type="Proteomes" id="UP000275267"/>
    </source>
</evidence>
<feature type="transmembrane region" description="Helical" evidence="1">
    <location>
        <begin position="127"/>
        <end position="147"/>
    </location>
</feature>
<protein>
    <submittedName>
        <fullName evidence="2">Uncharacterized protein</fullName>
    </submittedName>
</protein>
<dbReference type="Proteomes" id="UP000275267">
    <property type="component" value="Unassembled WGS sequence"/>
</dbReference>
<reference evidence="3" key="1">
    <citation type="journal article" date="2019" name="Nat. Commun.">
        <title>The genome of broomcorn millet.</title>
        <authorList>
            <person name="Zou C."/>
            <person name="Miki D."/>
            <person name="Li D."/>
            <person name="Tang Q."/>
            <person name="Xiao L."/>
            <person name="Rajput S."/>
            <person name="Deng P."/>
            <person name="Jia W."/>
            <person name="Huang R."/>
            <person name="Zhang M."/>
            <person name="Sun Y."/>
            <person name="Hu J."/>
            <person name="Fu X."/>
            <person name="Schnable P.S."/>
            <person name="Li F."/>
            <person name="Zhang H."/>
            <person name="Feng B."/>
            <person name="Zhu X."/>
            <person name="Liu R."/>
            <person name="Schnable J.C."/>
            <person name="Zhu J.-K."/>
            <person name="Zhang H."/>
        </authorList>
    </citation>
    <scope>NUCLEOTIDE SEQUENCE [LARGE SCALE GENOMIC DNA]</scope>
</reference>
<dbReference type="InterPro" id="IPR051143">
    <property type="entry name" value="TrkH_K-transport"/>
</dbReference>
<dbReference type="PANTHER" id="PTHR31064:SF38">
    <property type="entry name" value="CATION TRANSPORTER HKT1_4-RELATED"/>
    <property type="match status" value="1"/>
</dbReference>
<organism evidence="2 3">
    <name type="scientific">Panicum miliaceum</name>
    <name type="common">Proso millet</name>
    <name type="synonym">Broomcorn millet</name>
    <dbReference type="NCBI Taxonomy" id="4540"/>
    <lineage>
        <taxon>Eukaryota</taxon>
        <taxon>Viridiplantae</taxon>
        <taxon>Streptophyta</taxon>
        <taxon>Embryophyta</taxon>
        <taxon>Tracheophyta</taxon>
        <taxon>Spermatophyta</taxon>
        <taxon>Magnoliopsida</taxon>
        <taxon>Liliopsida</taxon>
        <taxon>Poales</taxon>
        <taxon>Poaceae</taxon>
        <taxon>PACMAD clade</taxon>
        <taxon>Panicoideae</taxon>
        <taxon>Panicodae</taxon>
        <taxon>Paniceae</taxon>
        <taxon>Panicinae</taxon>
        <taxon>Panicum</taxon>
        <taxon>Panicum sect. Panicum</taxon>
    </lineage>
</organism>
<name>A0A3L6Q9N1_PANMI</name>
<dbReference type="AlphaFoldDB" id="A0A3L6Q9N1"/>
<evidence type="ECO:0000256" key="1">
    <source>
        <dbReference type="SAM" id="Phobius"/>
    </source>
</evidence>
<sequence>MCTVVFELRCAVVVRRAAVSHHYRRIDSLNNLKTTVSSMSAVEMEVFSKGQLLVLTALMFIGGELRKQIRNRSRVDSHDDVELETPASAEAADADDSRSIATTVTEAEYSIPVVDAKMLRRNAVRSLFYVVLTILLVVHVVGAVAVAA</sequence>
<dbReference type="GO" id="GO:0005886">
    <property type="term" value="C:plasma membrane"/>
    <property type="evidence" value="ECO:0007669"/>
    <property type="project" value="TreeGrafter"/>
</dbReference>
<comment type="caution">
    <text evidence="2">The sequence shown here is derived from an EMBL/GenBank/DDBJ whole genome shotgun (WGS) entry which is preliminary data.</text>
</comment>